<dbReference type="EnsemblMetazoa" id="tetur03g04890.1">
    <property type="protein sequence ID" value="tetur03g04890.1"/>
    <property type="gene ID" value="tetur03g04890"/>
</dbReference>
<feature type="compositionally biased region" description="Polar residues" evidence="1">
    <location>
        <begin position="59"/>
        <end position="70"/>
    </location>
</feature>
<feature type="region of interest" description="Disordered" evidence="1">
    <location>
        <begin position="37"/>
        <end position="103"/>
    </location>
</feature>
<dbReference type="Gene3D" id="1.10.1170.10">
    <property type="entry name" value="Inhibitor Of Apoptosis Protein (2mihbC-IAP-1), Chain A"/>
    <property type="match status" value="1"/>
</dbReference>
<accession>T1JZQ9</accession>
<feature type="compositionally biased region" description="Acidic residues" evidence="1">
    <location>
        <begin position="80"/>
        <end position="100"/>
    </location>
</feature>
<dbReference type="HOGENOM" id="CLU_016347_2_2_1"/>
<evidence type="ECO:0000256" key="1">
    <source>
        <dbReference type="SAM" id="MobiDB-lite"/>
    </source>
</evidence>
<dbReference type="AlphaFoldDB" id="T1JZQ9"/>
<evidence type="ECO:0000313" key="3">
    <source>
        <dbReference type="Proteomes" id="UP000015104"/>
    </source>
</evidence>
<dbReference type="Proteomes" id="UP000015104">
    <property type="component" value="Unassembled WGS sequence"/>
</dbReference>
<name>T1JZQ9_TETUR</name>
<sequence length="239" mass="27813">MRGRITRNREWGLGLTLLDRDNQIQLFIPLERVLDAEQADDAEEEEVSDTESSEYEEPINQNVRNSTPNDNYREMLVNEMESEGESESDINERDTEEGSEETERLIYRTRLEERLANLYNKETAFFRVIRTRDEYEKGLPSGVEHKIPAAASTHKFLLLRTANFVRLSDLSRMAMAFPDMKSKDARIATFASHDGHVIKEITPEKYAEAGFFSYGNLNSYTNEHFVKFQILTYFSQFLI</sequence>
<dbReference type="EMBL" id="CAEY01001125">
    <property type="status" value="NOT_ANNOTATED_CDS"/>
    <property type="molecule type" value="Genomic_DNA"/>
</dbReference>
<protein>
    <submittedName>
        <fullName evidence="2">Uncharacterized protein</fullName>
    </submittedName>
</protein>
<evidence type="ECO:0000313" key="2">
    <source>
        <dbReference type="EnsemblMetazoa" id="tetur03g04890.1"/>
    </source>
</evidence>
<organism evidence="2 3">
    <name type="scientific">Tetranychus urticae</name>
    <name type="common">Two-spotted spider mite</name>
    <dbReference type="NCBI Taxonomy" id="32264"/>
    <lineage>
        <taxon>Eukaryota</taxon>
        <taxon>Metazoa</taxon>
        <taxon>Ecdysozoa</taxon>
        <taxon>Arthropoda</taxon>
        <taxon>Chelicerata</taxon>
        <taxon>Arachnida</taxon>
        <taxon>Acari</taxon>
        <taxon>Acariformes</taxon>
        <taxon>Trombidiformes</taxon>
        <taxon>Prostigmata</taxon>
        <taxon>Eleutherengona</taxon>
        <taxon>Raphignathae</taxon>
        <taxon>Tetranychoidea</taxon>
        <taxon>Tetranychidae</taxon>
        <taxon>Tetranychus</taxon>
    </lineage>
</organism>
<proteinExistence type="predicted"/>
<reference evidence="3" key="1">
    <citation type="submission" date="2011-08" db="EMBL/GenBank/DDBJ databases">
        <authorList>
            <person name="Rombauts S."/>
        </authorList>
    </citation>
    <scope>NUCLEOTIDE SEQUENCE</scope>
    <source>
        <strain evidence="3">London</strain>
    </source>
</reference>
<keyword evidence="3" id="KW-1185">Reference proteome</keyword>
<feature type="compositionally biased region" description="Acidic residues" evidence="1">
    <location>
        <begin position="37"/>
        <end position="57"/>
    </location>
</feature>
<reference evidence="2" key="2">
    <citation type="submission" date="2015-06" db="UniProtKB">
        <authorList>
            <consortium name="EnsemblMetazoa"/>
        </authorList>
    </citation>
    <scope>IDENTIFICATION</scope>
</reference>